<dbReference type="Proteomes" id="UP000827549">
    <property type="component" value="Chromosome 6"/>
</dbReference>
<keyword evidence="3" id="KW-1185">Reference proteome</keyword>
<name>A0AAF1BPP2_9TREE</name>
<keyword evidence="1" id="KW-0472">Membrane</keyword>
<dbReference type="AlphaFoldDB" id="A0AAF1BPP2"/>
<accession>A0AAF1BPP2</accession>
<evidence type="ECO:0000313" key="2">
    <source>
        <dbReference type="EMBL" id="WOO84314.1"/>
    </source>
</evidence>
<keyword evidence="1" id="KW-0812">Transmembrane</keyword>
<evidence type="ECO:0000256" key="1">
    <source>
        <dbReference type="SAM" id="Phobius"/>
    </source>
</evidence>
<protein>
    <submittedName>
        <fullName evidence="2">Uncharacterized protein</fullName>
    </submittedName>
</protein>
<dbReference type="RefSeq" id="XP_062630340.1">
    <property type="nucleotide sequence ID" value="XM_062774356.1"/>
</dbReference>
<dbReference type="GeneID" id="87811004"/>
<organism evidence="2 3">
    <name type="scientific">Vanrija pseudolonga</name>
    <dbReference type="NCBI Taxonomy" id="143232"/>
    <lineage>
        <taxon>Eukaryota</taxon>
        <taxon>Fungi</taxon>
        <taxon>Dikarya</taxon>
        <taxon>Basidiomycota</taxon>
        <taxon>Agaricomycotina</taxon>
        <taxon>Tremellomycetes</taxon>
        <taxon>Trichosporonales</taxon>
        <taxon>Trichosporonaceae</taxon>
        <taxon>Vanrija</taxon>
    </lineage>
</organism>
<sequence length="155" mass="17308">MSTYPVYYEIGDEVVPAPAISKAYRIWTIALGVLCAAAAFPYGIFVLTVSSSTNITNITLFYKPYNGSTFDPPKVYFTVFFYQNKDKKWLAQMTQKVHNVPRPTTVLTVDTTPLSRTPTITTSPVVMALKKDTWPEDFKAQKILASADVKLKNAV</sequence>
<keyword evidence="1" id="KW-1133">Transmembrane helix</keyword>
<reference evidence="2" key="1">
    <citation type="submission" date="2023-10" db="EMBL/GenBank/DDBJ databases">
        <authorList>
            <person name="Noh H."/>
        </authorList>
    </citation>
    <scope>NUCLEOTIDE SEQUENCE</scope>
    <source>
        <strain evidence="2">DUCC4014</strain>
    </source>
</reference>
<proteinExistence type="predicted"/>
<feature type="transmembrane region" description="Helical" evidence="1">
    <location>
        <begin position="26"/>
        <end position="49"/>
    </location>
</feature>
<dbReference type="EMBL" id="CP086719">
    <property type="protein sequence ID" value="WOO84314.1"/>
    <property type="molecule type" value="Genomic_DNA"/>
</dbReference>
<evidence type="ECO:0000313" key="3">
    <source>
        <dbReference type="Proteomes" id="UP000827549"/>
    </source>
</evidence>
<gene>
    <name evidence="2" type="ORF">LOC62_06G007833</name>
</gene>